<comment type="similarity">
    <text evidence="1">Belongs to the small GTPase superfamily. Rab family.</text>
</comment>
<accession>A0A177B3D2</accession>
<dbReference type="OrthoDB" id="48625at2759"/>
<dbReference type="GO" id="GO:0003924">
    <property type="term" value="F:GTPase activity"/>
    <property type="evidence" value="ECO:0007669"/>
    <property type="project" value="InterPro"/>
</dbReference>
<dbReference type="FunFam" id="3.40.50.300:FF:001447">
    <property type="entry name" value="Ras-related protein Rab-1B"/>
    <property type="match status" value="1"/>
</dbReference>
<sequence length="855" mass="102917">MDKNDKKLNDLKIIIIGDSAVGKSKLVERFLEKGYNEHKSSTYGVTIYSYNHKFTDGEKGCIEIWDTAGQESFFNLHPGYYHQAHGAILVFDVTRKKTYQNMSVWFDEMRKHRETIPCFCIANKIELVPSMGNKTFNFAKKHRMPFYFTSAADGTNVVKCFNDTIKAALVYKQSSTDISDEIYKELQVNTHKIRFECDGVDNYQSFYPVIYEINSPRSLKSCKNLNINPKQLLYLSYDDYKRHFNNIKKCRNEYEYHEDYRTVTFFKMENTSMNKVEIKCNMENNYFFDDPIRSNRSISCNVPKMNTLMVEDDELRCKSLNDVLAVCRKERERFMNLIEPKETILEKVEETCENEIESNQQFYKTHQNNLTKLIQPKQNSRQCENINYVENLPNNFNLKLKLNNNEIKTSHVKSKNVLYSKKYKYLYEKLENCKKIIDEIPQFIQVEKENMKIFSNSNVNSNPPNQNTKLCKNHGTFNNEKFIYNTNEDEKILQLLKRRRQLSYIEEIRKPELIKKFNKKMEKANEKRINFLQKKINMYTENCKKIDQKSEVYREEQRHRNEEKILKQKLRKKVKLQIATEKRKILNFKLDEQNIKNLFLRQQYIKSQYNRIKKRNYNERIFFEKNLNNVKQQTIDRENSIIFKMNNKMEGYMKRKTFIDNKNMERIKQQLIFQKLKYNRVVKAKTMLNLKKKDLHVNYQNLYDWKQKCAQNSISFKKKIHQEKLHNKNKEIDEKTLKINKKLLQMEIDQSKNFQEKVEKKNQKIEALLKNKEKYIKNCKEEARIKQMMRLPHLQKTVNSMADKSLETQRFCKYFEKTNNTNWFTPTNEESKKWSHSDILYQYLVSKADQNYLQC</sequence>
<dbReference type="AlphaFoldDB" id="A0A177B3D2"/>
<dbReference type="SMART" id="SM00174">
    <property type="entry name" value="RHO"/>
    <property type="match status" value="1"/>
</dbReference>
<feature type="coiled-coil region" evidence="3">
    <location>
        <begin position="751"/>
        <end position="782"/>
    </location>
</feature>
<dbReference type="SMART" id="SM00176">
    <property type="entry name" value="RAN"/>
    <property type="match status" value="1"/>
</dbReference>
<keyword evidence="5" id="KW-1185">Reference proteome</keyword>
<name>A0A177B3D2_9BILA</name>
<dbReference type="PANTHER" id="PTHR47978">
    <property type="match status" value="1"/>
</dbReference>
<dbReference type="Gene3D" id="3.40.50.300">
    <property type="entry name" value="P-loop containing nucleotide triphosphate hydrolases"/>
    <property type="match status" value="1"/>
</dbReference>
<dbReference type="Pfam" id="PF00071">
    <property type="entry name" value="Ras"/>
    <property type="match status" value="1"/>
</dbReference>
<keyword evidence="3" id="KW-0175">Coiled coil</keyword>
<gene>
    <name evidence="4" type="ORF">A3Q56_03583</name>
</gene>
<proteinExistence type="inferred from homology"/>
<dbReference type="InterPro" id="IPR005225">
    <property type="entry name" value="Small_GTP-bd"/>
</dbReference>
<comment type="caution">
    <text evidence="4">The sequence shown here is derived from an EMBL/GenBank/DDBJ whole genome shotgun (WGS) entry which is preliminary data.</text>
</comment>
<organism evidence="4 5">
    <name type="scientific">Intoshia linei</name>
    <dbReference type="NCBI Taxonomy" id="1819745"/>
    <lineage>
        <taxon>Eukaryota</taxon>
        <taxon>Metazoa</taxon>
        <taxon>Spiralia</taxon>
        <taxon>Lophotrochozoa</taxon>
        <taxon>Mesozoa</taxon>
        <taxon>Orthonectida</taxon>
        <taxon>Rhopaluridae</taxon>
        <taxon>Intoshia</taxon>
    </lineage>
</organism>
<evidence type="ECO:0000313" key="4">
    <source>
        <dbReference type="EMBL" id="OAF68660.1"/>
    </source>
</evidence>
<dbReference type="GO" id="GO:0005525">
    <property type="term" value="F:GTP binding"/>
    <property type="evidence" value="ECO:0007669"/>
    <property type="project" value="InterPro"/>
</dbReference>
<dbReference type="SUPFAM" id="SSF52540">
    <property type="entry name" value="P-loop containing nucleoside triphosphate hydrolases"/>
    <property type="match status" value="1"/>
</dbReference>
<dbReference type="PRINTS" id="PR00449">
    <property type="entry name" value="RASTRNSFRMNG"/>
</dbReference>
<dbReference type="SMART" id="SM00175">
    <property type="entry name" value="RAB"/>
    <property type="match status" value="1"/>
</dbReference>
<evidence type="ECO:0000256" key="2">
    <source>
        <dbReference type="ARBA" id="ARBA00022741"/>
    </source>
</evidence>
<evidence type="ECO:0000256" key="1">
    <source>
        <dbReference type="ARBA" id="ARBA00006270"/>
    </source>
</evidence>
<protein>
    <submittedName>
        <fullName evidence="4">Rab-like protein 2A</fullName>
    </submittedName>
</protein>
<dbReference type="NCBIfam" id="TIGR00231">
    <property type="entry name" value="small_GTP"/>
    <property type="match status" value="1"/>
</dbReference>
<evidence type="ECO:0000256" key="3">
    <source>
        <dbReference type="SAM" id="Coils"/>
    </source>
</evidence>
<dbReference type="Proteomes" id="UP000078046">
    <property type="component" value="Unassembled WGS sequence"/>
</dbReference>
<dbReference type="EMBL" id="LWCA01000407">
    <property type="protein sequence ID" value="OAF68660.1"/>
    <property type="molecule type" value="Genomic_DNA"/>
</dbReference>
<dbReference type="SMART" id="SM00173">
    <property type="entry name" value="RAS"/>
    <property type="match status" value="1"/>
</dbReference>
<keyword evidence="2" id="KW-0547">Nucleotide-binding</keyword>
<dbReference type="PROSITE" id="PS51419">
    <property type="entry name" value="RAB"/>
    <property type="match status" value="1"/>
</dbReference>
<evidence type="ECO:0000313" key="5">
    <source>
        <dbReference type="Proteomes" id="UP000078046"/>
    </source>
</evidence>
<dbReference type="InterPro" id="IPR027417">
    <property type="entry name" value="P-loop_NTPase"/>
</dbReference>
<reference evidence="4 5" key="1">
    <citation type="submission" date="2016-04" db="EMBL/GenBank/DDBJ databases">
        <title>The genome of Intoshia linei affirms orthonectids as highly simplified spiralians.</title>
        <authorList>
            <person name="Mikhailov K.V."/>
            <person name="Slusarev G.S."/>
            <person name="Nikitin M.A."/>
            <person name="Logacheva M.D."/>
            <person name="Penin A."/>
            <person name="Aleoshin V."/>
            <person name="Panchin Y.V."/>
        </authorList>
    </citation>
    <scope>NUCLEOTIDE SEQUENCE [LARGE SCALE GENOMIC DNA]</scope>
    <source>
        <strain evidence="4">Intl2013</strain>
        <tissue evidence="4">Whole animal</tissue>
    </source>
</reference>
<feature type="coiled-coil region" evidence="3">
    <location>
        <begin position="514"/>
        <end position="549"/>
    </location>
</feature>
<dbReference type="InterPro" id="IPR001806">
    <property type="entry name" value="Small_GTPase"/>
</dbReference>